<dbReference type="GeneID" id="72462597"/>
<feature type="domain" description="YbaK/aminoacyl-tRNA synthetase-associated" evidence="5">
    <location>
        <begin position="36"/>
        <end position="146"/>
    </location>
</feature>
<dbReference type="GO" id="GO:0016829">
    <property type="term" value="F:lyase activity"/>
    <property type="evidence" value="ECO:0007669"/>
    <property type="project" value="UniProtKB-KW"/>
</dbReference>
<dbReference type="NCBIfam" id="TIGR00011">
    <property type="entry name" value="YbaK_EbsC"/>
    <property type="match status" value="1"/>
</dbReference>
<dbReference type="Pfam" id="PF04073">
    <property type="entry name" value="tRNA_edit"/>
    <property type="match status" value="1"/>
</dbReference>
<evidence type="ECO:0000256" key="2">
    <source>
        <dbReference type="ARBA" id="ARBA00022917"/>
    </source>
</evidence>
<dbReference type="EMBL" id="QVME01000005">
    <property type="protein sequence ID" value="RGE67201.1"/>
    <property type="molecule type" value="Genomic_DNA"/>
</dbReference>
<proteinExistence type="inferred from homology"/>
<dbReference type="AlphaFoldDB" id="A0A174QC08"/>
<dbReference type="PANTHER" id="PTHR30411">
    <property type="entry name" value="CYTOPLASMIC PROTEIN"/>
    <property type="match status" value="1"/>
</dbReference>
<dbReference type="InterPro" id="IPR036754">
    <property type="entry name" value="YbaK/aa-tRNA-synt-asso_dom_sf"/>
</dbReference>
<reference evidence="10" key="2">
    <citation type="submission" date="2017-04" db="EMBL/GenBank/DDBJ databases">
        <title>Function of individual gut microbiota members based on whole genome sequencing of pure cultures obtained from chicken caecum.</title>
        <authorList>
            <person name="Medvecky M."/>
            <person name="Cejkova D."/>
            <person name="Polansky O."/>
            <person name="Karasova D."/>
            <person name="Kubasova T."/>
            <person name="Cizek A."/>
            <person name="Rychlik I."/>
        </authorList>
    </citation>
    <scope>NUCLEOTIDE SEQUENCE [LARGE SCALE GENOMIC DNA]</scope>
    <source>
        <strain evidence="10">An175</strain>
    </source>
</reference>
<dbReference type="PIRSF" id="PIRSF006181">
    <property type="entry name" value="EbsC_YbaK"/>
    <property type="match status" value="1"/>
</dbReference>
<name>A0A174QC08_9FIRM</name>
<dbReference type="InterPro" id="IPR007214">
    <property type="entry name" value="YbaK/aa-tRNA-synth-assoc-dom"/>
</dbReference>
<gene>
    <name evidence="6" type="primary">ybaK</name>
    <name evidence="7" type="ORF">B5F11_08820</name>
    <name evidence="8" type="ORF">DXC40_10295</name>
    <name evidence="6" type="ORF">ERS852551_01564</name>
</gene>
<dbReference type="Gene3D" id="3.90.960.10">
    <property type="entry name" value="YbaK/aminoacyl-tRNA synthetase-associated domain"/>
    <property type="match status" value="1"/>
</dbReference>
<dbReference type="GO" id="GO:0006412">
    <property type="term" value="P:translation"/>
    <property type="evidence" value="ECO:0007669"/>
    <property type="project" value="UniProtKB-KW"/>
</dbReference>
<evidence type="ECO:0000256" key="3">
    <source>
        <dbReference type="ARBA" id="ARBA00023239"/>
    </source>
</evidence>
<dbReference type="EMBL" id="CZBE01000009">
    <property type="protein sequence ID" value="CUP67659.1"/>
    <property type="molecule type" value="Genomic_DNA"/>
</dbReference>
<dbReference type="CDD" id="cd00002">
    <property type="entry name" value="YbaK_deacylase"/>
    <property type="match status" value="1"/>
</dbReference>
<dbReference type="RefSeq" id="WP_006874238.1">
    <property type="nucleotide sequence ID" value="NZ_CABIWA010000012.1"/>
</dbReference>
<dbReference type="GO" id="GO:0002161">
    <property type="term" value="F:aminoacyl-tRNA deacylase activity"/>
    <property type="evidence" value="ECO:0007669"/>
    <property type="project" value="InterPro"/>
</dbReference>
<dbReference type="EMBL" id="NFKP01000009">
    <property type="protein sequence ID" value="OUP69443.1"/>
    <property type="molecule type" value="Genomic_DNA"/>
</dbReference>
<evidence type="ECO:0000313" key="6">
    <source>
        <dbReference type="EMBL" id="CUP67659.1"/>
    </source>
</evidence>
<accession>A0A174QC08</accession>
<dbReference type="Proteomes" id="UP000260828">
    <property type="component" value="Unassembled WGS sequence"/>
</dbReference>
<evidence type="ECO:0000313" key="11">
    <source>
        <dbReference type="Proteomes" id="UP000260828"/>
    </source>
</evidence>
<dbReference type="InterPro" id="IPR004369">
    <property type="entry name" value="Prolyl-tRNA_editing_YbaK/EbsC"/>
</dbReference>
<evidence type="ECO:0000313" key="7">
    <source>
        <dbReference type="EMBL" id="OUP69443.1"/>
    </source>
</evidence>
<evidence type="ECO:0000313" key="10">
    <source>
        <dbReference type="Proteomes" id="UP000196386"/>
    </source>
</evidence>
<reference evidence="8 11" key="4">
    <citation type="submission" date="2018-08" db="EMBL/GenBank/DDBJ databases">
        <title>A genome reference for cultivated species of the human gut microbiota.</title>
        <authorList>
            <person name="Zou Y."/>
            <person name="Xue W."/>
            <person name="Luo G."/>
        </authorList>
    </citation>
    <scope>NUCLEOTIDE SEQUENCE [LARGE SCALE GENOMIC DNA]</scope>
    <source>
        <strain evidence="8 11">TF05-12AC</strain>
    </source>
</reference>
<dbReference type="EC" id="4.2.-.-" evidence="4"/>
<sequence>MAEVKTNAMRMLDRAKIPYRVHMYDHADGKIDGVSVAKKLGQDVDAVYKTLVTKGAGGGYFVFVIPVARELDLKKAARVVGEKSVAMIPVADLNKATGYIRGGCSPVGMKKLYPTVFDASVLNLSAVIVSGGRIGCQIEASPSDLLPLVKAVTAQITFD</sequence>
<protein>
    <recommendedName>
        <fullName evidence="4">Cys-tRNA(Pro)/Cys-tRNA(Cys) deacylase</fullName>
        <ecNumber evidence="4">4.2.-.-</ecNumber>
    </recommendedName>
</protein>
<evidence type="ECO:0000256" key="4">
    <source>
        <dbReference type="PIRNR" id="PIRNR006181"/>
    </source>
</evidence>
<dbReference type="Proteomes" id="UP000095765">
    <property type="component" value="Unassembled WGS sequence"/>
</dbReference>
<organism evidence="6 9">
    <name type="scientific">Anaerotruncus colihominis</name>
    <dbReference type="NCBI Taxonomy" id="169435"/>
    <lineage>
        <taxon>Bacteria</taxon>
        <taxon>Bacillati</taxon>
        <taxon>Bacillota</taxon>
        <taxon>Clostridia</taxon>
        <taxon>Eubacteriales</taxon>
        <taxon>Oscillospiraceae</taxon>
        <taxon>Anaerotruncus</taxon>
    </lineage>
</organism>
<keyword evidence="2 4" id="KW-0648">Protein biosynthesis</keyword>
<evidence type="ECO:0000259" key="5">
    <source>
        <dbReference type="Pfam" id="PF04073"/>
    </source>
</evidence>
<keyword evidence="3 4" id="KW-0456">Lyase</keyword>
<evidence type="ECO:0000256" key="1">
    <source>
        <dbReference type="ARBA" id="ARBA00009798"/>
    </source>
</evidence>
<evidence type="ECO:0000313" key="8">
    <source>
        <dbReference type="EMBL" id="RGE67201.1"/>
    </source>
</evidence>
<evidence type="ECO:0000313" key="9">
    <source>
        <dbReference type="Proteomes" id="UP000095765"/>
    </source>
</evidence>
<dbReference type="OrthoDB" id="9809296at2"/>
<reference evidence="6 9" key="1">
    <citation type="submission" date="2015-09" db="EMBL/GenBank/DDBJ databases">
        <authorList>
            <consortium name="Pathogen Informatics"/>
        </authorList>
    </citation>
    <scope>NUCLEOTIDE SEQUENCE [LARGE SCALE GENOMIC DNA]</scope>
    <source>
        <strain evidence="6 9">2789STDY5834939</strain>
    </source>
</reference>
<dbReference type="Proteomes" id="UP000196386">
    <property type="component" value="Unassembled WGS sequence"/>
</dbReference>
<reference evidence="7" key="3">
    <citation type="journal article" date="2018" name="BMC Genomics">
        <title>Whole genome sequencing and function prediction of 133 gut anaerobes isolated from chicken caecum in pure cultures.</title>
        <authorList>
            <person name="Medvecky M."/>
            <person name="Cejkova D."/>
            <person name="Polansky O."/>
            <person name="Karasova D."/>
            <person name="Kubasova T."/>
            <person name="Cizek A."/>
            <person name="Rychlik I."/>
        </authorList>
    </citation>
    <scope>NUCLEOTIDE SEQUENCE</scope>
    <source>
        <strain evidence="7">An175</strain>
    </source>
</reference>
<dbReference type="PANTHER" id="PTHR30411:SF0">
    <property type="entry name" value="CYS-TRNA(PRO)_CYS-TRNA(CYS) DEACYLASE YBAK"/>
    <property type="match status" value="1"/>
</dbReference>
<dbReference type="SUPFAM" id="SSF55826">
    <property type="entry name" value="YbaK/ProRS associated domain"/>
    <property type="match status" value="1"/>
</dbReference>
<comment type="similarity">
    <text evidence="1 4">Belongs to the prolyl-tRNA editing family. YbaK/EbsC subfamily.</text>
</comment>